<evidence type="ECO:0000313" key="2">
    <source>
        <dbReference type="EMBL" id="CAH0717833.1"/>
    </source>
</evidence>
<dbReference type="CDD" id="cd06526">
    <property type="entry name" value="metazoan_ACD"/>
    <property type="match status" value="1"/>
</dbReference>
<protein>
    <recommendedName>
        <fullName evidence="1">SHSP domain-containing protein</fullName>
    </recommendedName>
</protein>
<evidence type="ECO:0000313" key="3">
    <source>
        <dbReference type="Proteomes" id="UP000838878"/>
    </source>
</evidence>
<feature type="non-terminal residue" evidence="2">
    <location>
        <position position="117"/>
    </location>
</feature>
<dbReference type="Pfam" id="PF00011">
    <property type="entry name" value="HSP20"/>
    <property type="match status" value="1"/>
</dbReference>
<feature type="domain" description="SHSP" evidence="1">
    <location>
        <begin position="57"/>
        <end position="117"/>
    </location>
</feature>
<dbReference type="OrthoDB" id="10060792at2759"/>
<proteinExistence type="predicted"/>
<organism evidence="2 3">
    <name type="scientific">Brenthis ino</name>
    <name type="common">lesser marbled fritillary</name>
    <dbReference type="NCBI Taxonomy" id="405034"/>
    <lineage>
        <taxon>Eukaryota</taxon>
        <taxon>Metazoa</taxon>
        <taxon>Ecdysozoa</taxon>
        <taxon>Arthropoda</taxon>
        <taxon>Hexapoda</taxon>
        <taxon>Insecta</taxon>
        <taxon>Pterygota</taxon>
        <taxon>Neoptera</taxon>
        <taxon>Endopterygota</taxon>
        <taxon>Lepidoptera</taxon>
        <taxon>Glossata</taxon>
        <taxon>Ditrysia</taxon>
        <taxon>Papilionoidea</taxon>
        <taxon>Nymphalidae</taxon>
        <taxon>Heliconiinae</taxon>
        <taxon>Argynnini</taxon>
        <taxon>Brenthis</taxon>
    </lineage>
</organism>
<keyword evidence="3" id="KW-1185">Reference proteome</keyword>
<sequence>MPQNLIKLIEIAYTFNAKANIFHFLATCNNIGFHGETVQSDTSASGIVNYDFTNSPIIDGEEITVSILDNKLIVSALYEEKSDTSTTYRKCHQEFHFPKEVNPETIASSLSNDVLVV</sequence>
<dbReference type="EMBL" id="OV170232">
    <property type="protein sequence ID" value="CAH0717833.1"/>
    <property type="molecule type" value="Genomic_DNA"/>
</dbReference>
<dbReference type="InterPro" id="IPR008978">
    <property type="entry name" value="HSP20-like_chaperone"/>
</dbReference>
<reference evidence="2" key="1">
    <citation type="submission" date="2021-12" db="EMBL/GenBank/DDBJ databases">
        <authorList>
            <person name="Martin H S."/>
        </authorList>
    </citation>
    <scope>NUCLEOTIDE SEQUENCE</scope>
</reference>
<dbReference type="Gene3D" id="2.60.40.790">
    <property type="match status" value="1"/>
</dbReference>
<dbReference type="InterPro" id="IPR002068">
    <property type="entry name" value="A-crystallin/Hsp20_dom"/>
</dbReference>
<dbReference type="SUPFAM" id="SSF49764">
    <property type="entry name" value="HSP20-like chaperones"/>
    <property type="match status" value="1"/>
</dbReference>
<dbReference type="AlphaFoldDB" id="A0A8J9V9J6"/>
<evidence type="ECO:0000259" key="1">
    <source>
        <dbReference type="Pfam" id="PF00011"/>
    </source>
</evidence>
<accession>A0A8J9V9J6</accession>
<gene>
    <name evidence="2" type="ORF">BINO364_LOCUS4393</name>
</gene>
<dbReference type="Proteomes" id="UP000838878">
    <property type="component" value="Chromosome 12"/>
</dbReference>
<name>A0A8J9V9J6_9NEOP</name>